<comment type="catalytic activity">
    <reaction evidence="13">
        <text>Endonucleolytic cleavage at a junction such as a reciprocal single-stranded crossover between two homologous DNA duplexes (Holliday junction).</text>
        <dbReference type="EC" id="3.1.21.10"/>
    </reaction>
</comment>
<dbReference type="EC" id="3.1.21.10" evidence="13 14"/>
<dbReference type="EMBL" id="CP097119">
    <property type="protein sequence ID" value="USS89663.1"/>
    <property type="molecule type" value="Genomic_DNA"/>
</dbReference>
<feature type="region of interest" description="Disordered" evidence="15">
    <location>
        <begin position="1"/>
        <end position="22"/>
    </location>
</feature>
<evidence type="ECO:0000256" key="15">
    <source>
        <dbReference type="SAM" id="MobiDB-lite"/>
    </source>
</evidence>
<dbReference type="InterPro" id="IPR011335">
    <property type="entry name" value="Restrct_endonuc-II-like"/>
</dbReference>
<feature type="binding site" evidence="13">
    <location>
        <position position="102"/>
    </location>
    <ligand>
        <name>Mg(2+)</name>
        <dbReference type="ChEBI" id="CHEBI:18420"/>
    </ligand>
</feature>
<gene>
    <name evidence="13 16" type="primary">recU</name>
    <name evidence="16" type="ORF">M3M40_02430</name>
</gene>
<dbReference type="HAMAP" id="MF_00130">
    <property type="entry name" value="RecU"/>
    <property type="match status" value="1"/>
</dbReference>
<evidence type="ECO:0000256" key="2">
    <source>
        <dbReference type="ARBA" id="ARBA00022490"/>
    </source>
</evidence>
<dbReference type="AlphaFoldDB" id="A0A9Q9E3L7"/>
<dbReference type="NCBIfam" id="NF002584">
    <property type="entry name" value="PRK02234.1-5"/>
    <property type="match status" value="1"/>
</dbReference>
<proteinExistence type="inferred from homology"/>
<feature type="binding site" evidence="13">
    <location>
        <position position="121"/>
    </location>
    <ligand>
        <name>Mg(2+)</name>
        <dbReference type="ChEBI" id="CHEBI:18420"/>
    </ligand>
</feature>
<dbReference type="InterPro" id="IPR011856">
    <property type="entry name" value="tRNA_endonuc-like_dom_sf"/>
</dbReference>
<comment type="similarity">
    <text evidence="11 13">Belongs to the RecU family.</text>
</comment>
<dbReference type="GO" id="GO:0007059">
    <property type="term" value="P:chromosome segregation"/>
    <property type="evidence" value="ECO:0007669"/>
    <property type="project" value="UniProtKB-UniRule"/>
</dbReference>
<keyword evidence="5 13" id="KW-0255">Endonuclease</keyword>
<evidence type="ECO:0000256" key="6">
    <source>
        <dbReference type="ARBA" id="ARBA00022763"/>
    </source>
</evidence>
<accession>A0A9Q9E3L7</accession>
<keyword evidence="2 13" id="KW-0963">Cytoplasm</keyword>
<dbReference type="Gene3D" id="3.40.1350.10">
    <property type="match status" value="1"/>
</dbReference>
<sequence length="208" mass="23932">MTINYPNGQSFHDTRSNGKKSARLTTANYADRGMSLEAEINQSNQFYREHQIAVVHKKPTPIQIVNVDYPKRSAAVIKEAYFKQASTTDYNGIFAGYYLDFDAKETTNLHSFPLANFHEHQIDHMESCYQMGGICFALIRFVKRNEIYLLNGPDLFHFWERQFHGGRKSITQAEIANHGYLIRPQLNPLIPYLDAVQIIIDKSKGDLE</sequence>
<evidence type="ECO:0000256" key="14">
    <source>
        <dbReference type="NCBIfam" id="TIGR00648"/>
    </source>
</evidence>
<evidence type="ECO:0000313" key="16">
    <source>
        <dbReference type="EMBL" id="USS89663.1"/>
    </source>
</evidence>
<comment type="cofactor">
    <cofactor evidence="13">
        <name>Mg(2+)</name>
        <dbReference type="ChEBI" id="CHEBI:18420"/>
    </cofactor>
    <text evidence="13">Binds 1 Mg(2+) ion per subunit.</text>
</comment>
<dbReference type="InterPro" id="IPR004612">
    <property type="entry name" value="Resolv_RecU"/>
</dbReference>
<evidence type="ECO:0000256" key="9">
    <source>
        <dbReference type="ARBA" id="ARBA00023172"/>
    </source>
</evidence>
<reference evidence="16" key="1">
    <citation type="submission" date="2022-05" db="EMBL/GenBank/DDBJ databases">
        <authorList>
            <person name="Oliphant S.A."/>
            <person name="Watson-Haigh N.S."/>
            <person name="Sumby K.M."/>
            <person name="Gardner J.M."/>
            <person name="Jiranek V."/>
        </authorList>
    </citation>
    <scope>NUCLEOTIDE SEQUENCE</scope>
    <source>
        <strain evidence="16">KI4_B1</strain>
    </source>
</reference>
<evidence type="ECO:0000256" key="8">
    <source>
        <dbReference type="ARBA" id="ARBA00022842"/>
    </source>
</evidence>
<comment type="function">
    <text evidence="13">Endonuclease that resolves Holliday junction intermediates in genetic recombination. Cleaves mobile four-strand junctions by introducing symmetrical nicks in paired strands. Promotes annealing of linear ssDNA with homologous dsDNA. Required for DNA repair, homologous recombination and chromosome segregation.</text>
</comment>
<comment type="subcellular location">
    <subcellularLocation>
        <location evidence="1 13">Cytoplasm</location>
    </subcellularLocation>
</comment>
<evidence type="ECO:0000256" key="5">
    <source>
        <dbReference type="ARBA" id="ARBA00022759"/>
    </source>
</evidence>
<dbReference type="GO" id="GO:0006281">
    <property type="term" value="P:DNA repair"/>
    <property type="evidence" value="ECO:0007669"/>
    <property type="project" value="UniProtKB-UniRule"/>
</dbReference>
<evidence type="ECO:0000256" key="11">
    <source>
        <dbReference type="ARBA" id="ARBA00023447"/>
    </source>
</evidence>
<dbReference type="GO" id="GO:0008821">
    <property type="term" value="F:crossover junction DNA endonuclease activity"/>
    <property type="evidence" value="ECO:0007669"/>
    <property type="project" value="UniProtKB-EC"/>
</dbReference>
<dbReference type="NCBIfam" id="TIGR00648">
    <property type="entry name" value="recU"/>
    <property type="match status" value="1"/>
</dbReference>
<keyword evidence="8 13" id="KW-0460">Magnesium</keyword>
<evidence type="ECO:0000256" key="13">
    <source>
        <dbReference type="HAMAP-Rule" id="MF_00130"/>
    </source>
</evidence>
<keyword evidence="6 13" id="KW-0227">DNA damage</keyword>
<dbReference type="GO" id="GO:0000287">
    <property type="term" value="F:magnesium ion binding"/>
    <property type="evidence" value="ECO:0007669"/>
    <property type="project" value="UniProtKB-UniRule"/>
</dbReference>
<dbReference type="PIRSF" id="PIRSF037785">
    <property type="entry name" value="RecU"/>
    <property type="match status" value="1"/>
</dbReference>
<dbReference type="GO" id="GO:0006310">
    <property type="term" value="P:DNA recombination"/>
    <property type="evidence" value="ECO:0007669"/>
    <property type="project" value="UniProtKB-UniRule"/>
</dbReference>
<organism evidence="16 17">
    <name type="scientific">Fructilactobacillus cliffordii</name>
    <dbReference type="NCBI Taxonomy" id="2940299"/>
    <lineage>
        <taxon>Bacteria</taxon>
        <taxon>Bacillati</taxon>
        <taxon>Bacillota</taxon>
        <taxon>Bacilli</taxon>
        <taxon>Lactobacillales</taxon>
        <taxon>Lactobacillaceae</taxon>
        <taxon>Fructilactobacillus</taxon>
    </lineage>
</organism>
<name>A0A9Q9E3L7_9LACO</name>
<keyword evidence="9 13" id="KW-0233">DNA recombination</keyword>
<keyword evidence="7 13" id="KW-0378">Hydrolase</keyword>
<feature type="site" description="Transition state stabilizer" evidence="13">
    <location>
        <position position="104"/>
    </location>
</feature>
<keyword evidence="10 13" id="KW-0234">DNA repair</keyword>
<evidence type="ECO:0000313" key="17">
    <source>
        <dbReference type="Proteomes" id="UP001055911"/>
    </source>
</evidence>
<keyword evidence="4 13" id="KW-0479">Metal-binding</keyword>
<evidence type="ECO:0000256" key="3">
    <source>
        <dbReference type="ARBA" id="ARBA00022722"/>
    </source>
</evidence>
<dbReference type="Pfam" id="PF03838">
    <property type="entry name" value="RecU"/>
    <property type="match status" value="1"/>
</dbReference>
<dbReference type="SUPFAM" id="SSF52980">
    <property type="entry name" value="Restriction endonuclease-like"/>
    <property type="match status" value="1"/>
</dbReference>
<dbReference type="Proteomes" id="UP001055911">
    <property type="component" value="Chromosome"/>
</dbReference>
<keyword evidence="17" id="KW-1185">Reference proteome</keyword>
<feature type="compositionally biased region" description="Polar residues" evidence="15">
    <location>
        <begin position="1"/>
        <end position="11"/>
    </location>
</feature>
<evidence type="ECO:0000256" key="7">
    <source>
        <dbReference type="ARBA" id="ARBA00022801"/>
    </source>
</evidence>
<dbReference type="CDD" id="cd22354">
    <property type="entry name" value="RecU-like"/>
    <property type="match status" value="1"/>
</dbReference>
<protein>
    <recommendedName>
        <fullName evidence="12 13">Holliday junction resolvase RecU</fullName>
        <ecNumber evidence="13 14">3.1.21.10</ecNumber>
    </recommendedName>
    <alternativeName>
        <fullName evidence="13">Recombination protein U homolog</fullName>
    </alternativeName>
</protein>
<evidence type="ECO:0000256" key="4">
    <source>
        <dbReference type="ARBA" id="ARBA00022723"/>
    </source>
</evidence>
<keyword evidence="3 13" id="KW-0540">Nuclease</keyword>
<evidence type="ECO:0000256" key="1">
    <source>
        <dbReference type="ARBA" id="ARBA00004496"/>
    </source>
</evidence>
<feature type="binding site" evidence="13">
    <location>
        <position position="87"/>
    </location>
    <ligand>
        <name>Mg(2+)</name>
        <dbReference type="ChEBI" id="CHEBI:18420"/>
    </ligand>
</feature>
<evidence type="ECO:0000256" key="12">
    <source>
        <dbReference type="ARBA" id="ARBA00029523"/>
    </source>
</evidence>
<feature type="binding site" evidence="13">
    <location>
        <position position="89"/>
    </location>
    <ligand>
        <name>Mg(2+)</name>
        <dbReference type="ChEBI" id="CHEBI:18420"/>
    </ligand>
</feature>
<evidence type="ECO:0000256" key="10">
    <source>
        <dbReference type="ARBA" id="ARBA00023204"/>
    </source>
</evidence>
<dbReference type="RefSeq" id="WP_252767212.1">
    <property type="nucleotide sequence ID" value="NZ_CP097117.1"/>
</dbReference>
<dbReference type="GO" id="GO:0003676">
    <property type="term" value="F:nucleic acid binding"/>
    <property type="evidence" value="ECO:0007669"/>
    <property type="project" value="InterPro"/>
</dbReference>
<dbReference type="GO" id="GO:0005737">
    <property type="term" value="C:cytoplasm"/>
    <property type="evidence" value="ECO:0007669"/>
    <property type="project" value="UniProtKB-SubCell"/>
</dbReference>